<proteinExistence type="predicted"/>
<evidence type="ECO:0000313" key="2">
    <source>
        <dbReference type="Proteomes" id="UP000020681"/>
    </source>
</evidence>
<protein>
    <submittedName>
        <fullName evidence="1">Uncharacterized protein</fullName>
    </submittedName>
</protein>
<dbReference type="Proteomes" id="UP000020681">
    <property type="component" value="Unassembled WGS sequence"/>
</dbReference>
<reference evidence="1 2" key="1">
    <citation type="submission" date="2014-01" db="EMBL/GenBank/DDBJ databases">
        <authorList>
            <person name="Dobos K."/>
            <person name="Lenaerts A."/>
            <person name="Ordway D."/>
            <person name="DeGroote M.A."/>
            <person name="Parker T."/>
            <person name="Sizemore C."/>
            <person name="Tallon L.J."/>
            <person name="Sadzewicz L.K."/>
            <person name="Sengamalay N."/>
            <person name="Fraser C.M."/>
            <person name="Hine E."/>
            <person name="Shefchek K.A."/>
            <person name="Das S.P."/>
            <person name="Tettelin H."/>
        </authorList>
    </citation>
    <scope>NUCLEOTIDE SEQUENCE [LARGE SCALE GENOMIC DNA]</scope>
    <source>
        <strain evidence="1 2">Harvey</strain>
    </source>
</reference>
<dbReference type="EMBL" id="JAOL01000027">
    <property type="protein sequence ID" value="EUA93972.1"/>
    <property type="molecule type" value="Genomic_DNA"/>
</dbReference>
<evidence type="ECO:0000313" key="1">
    <source>
        <dbReference type="EMBL" id="EUA93972.1"/>
    </source>
</evidence>
<gene>
    <name evidence="1" type="ORF">I551_8743</name>
</gene>
<name>A0ABN0R9X6_MYCUL</name>
<keyword evidence="2" id="KW-1185">Reference proteome</keyword>
<comment type="caution">
    <text evidence="1">The sequence shown here is derived from an EMBL/GenBank/DDBJ whole genome shotgun (WGS) entry which is preliminary data.</text>
</comment>
<organism evidence="1 2">
    <name type="scientific">Mycobacterium ulcerans str. Harvey</name>
    <dbReference type="NCBI Taxonomy" id="1299332"/>
    <lineage>
        <taxon>Bacteria</taxon>
        <taxon>Bacillati</taxon>
        <taxon>Actinomycetota</taxon>
        <taxon>Actinomycetes</taxon>
        <taxon>Mycobacteriales</taxon>
        <taxon>Mycobacteriaceae</taxon>
        <taxon>Mycobacterium</taxon>
        <taxon>Mycobacterium ulcerans group</taxon>
    </lineage>
</organism>
<accession>A0ABN0R9X6</accession>
<sequence length="39" mass="4196">MTFRGNAFDAAAYESVLSALLSDGWLGQLRRYAAAAPCM</sequence>